<evidence type="ECO:0008006" key="3">
    <source>
        <dbReference type="Google" id="ProtNLM"/>
    </source>
</evidence>
<proteinExistence type="predicted"/>
<dbReference type="Proteomes" id="UP000218784">
    <property type="component" value="Unassembled WGS sequence"/>
</dbReference>
<dbReference type="SUPFAM" id="SSF52540">
    <property type="entry name" value="P-loop containing nucleoside triphosphate hydrolases"/>
    <property type="match status" value="1"/>
</dbReference>
<keyword evidence="2" id="KW-1185">Reference proteome</keyword>
<name>A0A2A4I4H3_9SPHN</name>
<dbReference type="Pfam" id="PF13604">
    <property type="entry name" value="AAA_30"/>
    <property type="match status" value="1"/>
</dbReference>
<dbReference type="Gene3D" id="3.40.50.300">
    <property type="entry name" value="P-loop containing nucleotide triphosphate hydrolases"/>
    <property type="match status" value="2"/>
</dbReference>
<dbReference type="Gene3D" id="2.30.30.940">
    <property type="match status" value="1"/>
</dbReference>
<gene>
    <name evidence="1" type="ORF">COA17_00285</name>
</gene>
<organism evidence="1 2">
    <name type="scientific">Sphingomonas ginsenosidimutans</name>
    <dbReference type="NCBI Taxonomy" id="862134"/>
    <lineage>
        <taxon>Bacteria</taxon>
        <taxon>Pseudomonadati</taxon>
        <taxon>Pseudomonadota</taxon>
        <taxon>Alphaproteobacteria</taxon>
        <taxon>Sphingomonadales</taxon>
        <taxon>Sphingomonadaceae</taxon>
        <taxon>Sphingomonas</taxon>
    </lineage>
</organism>
<protein>
    <recommendedName>
        <fullName evidence="3">Conjugal transfer protein TraA</fullName>
    </recommendedName>
</protein>
<dbReference type="InterPro" id="IPR027417">
    <property type="entry name" value="P-loop_NTPase"/>
</dbReference>
<evidence type="ECO:0000313" key="1">
    <source>
        <dbReference type="EMBL" id="PCG10845.1"/>
    </source>
</evidence>
<evidence type="ECO:0000313" key="2">
    <source>
        <dbReference type="Proteomes" id="UP000218784"/>
    </source>
</evidence>
<dbReference type="EMBL" id="NWVD01000001">
    <property type="protein sequence ID" value="PCG10845.1"/>
    <property type="molecule type" value="Genomic_DNA"/>
</dbReference>
<accession>A0A2A4I4H3</accession>
<reference evidence="1 2" key="1">
    <citation type="submission" date="2017-09" db="EMBL/GenBank/DDBJ databases">
        <title>Sphingomonas ginsenosidimutans KACC 14949, whole genome shotgun sequence.</title>
        <authorList>
            <person name="Feng G."/>
            <person name="Zhu H."/>
        </authorList>
    </citation>
    <scope>NUCLEOTIDE SEQUENCE [LARGE SCALE GENOMIC DNA]</scope>
    <source>
        <strain evidence="1 2">KACC 14949</strain>
    </source>
</reference>
<dbReference type="AlphaFoldDB" id="A0A2A4I4H3"/>
<comment type="caution">
    <text evidence="1">The sequence shown here is derived from an EMBL/GenBank/DDBJ whole genome shotgun (WGS) entry which is preliminary data.</text>
</comment>
<sequence>MHPPARAGDCGCREVRRQVVLVGDPEQLQAIEAGAGFRNVAERHGSVEITDIRRRREDWRHVATHQLATERTGEALAAYQQHDPIYVAETREAARVDLIDNRDRQRQAESGASRIILTHINDEVARLNQAARSRVRARAELGDDAALQVEKGKRHFATGDRGMFGRNERNVSAIAPIALPTAKRASPMNTGRVCPVASVTGPTMS</sequence>